<sequence length="144" mass="14642">MPSSSSSSSSYVPSFIIKMASKLQNLLLFLLLLAFQEMIIMRGEAAICESPSKLFTGLCFSDKNCTAICEKEKFVSGKCKFWKCICSKDCGTGGGGGGGGGGGDPGGPPDEGAPGGGGDEGPPEGGPPATEKTPAVNRKSLVKS</sequence>
<dbReference type="PANTHER" id="PTHR33147">
    <property type="entry name" value="DEFENSIN-LIKE PROTEIN 1"/>
    <property type="match status" value="1"/>
</dbReference>
<dbReference type="PANTHER" id="PTHR33147:SF26">
    <property type="entry name" value="DEFENSIN-LIKE PROTEIN 7-RELATED"/>
    <property type="match status" value="1"/>
</dbReference>
<dbReference type="SUPFAM" id="SSF57095">
    <property type="entry name" value="Scorpion toxin-like"/>
    <property type="match status" value="1"/>
</dbReference>
<evidence type="ECO:0000256" key="3">
    <source>
        <dbReference type="ARBA" id="ARBA00022729"/>
    </source>
</evidence>
<reference evidence="7" key="1">
    <citation type="submission" date="2020-06" db="EMBL/GenBank/DDBJ databases">
        <authorList>
            <person name="Li T."/>
            <person name="Hu X."/>
            <person name="Zhang T."/>
            <person name="Song X."/>
            <person name="Zhang H."/>
            <person name="Dai N."/>
            <person name="Sheng W."/>
            <person name="Hou X."/>
            <person name="Wei L."/>
        </authorList>
    </citation>
    <scope>NUCLEOTIDE SEQUENCE</scope>
    <source>
        <strain evidence="7">KEN1</strain>
        <tissue evidence="7">Leaf</tissue>
    </source>
</reference>
<dbReference type="SMART" id="SM00505">
    <property type="entry name" value="Knot1"/>
    <property type="match status" value="1"/>
</dbReference>
<dbReference type="InterPro" id="IPR036574">
    <property type="entry name" value="Scorpion_toxin-like_sf"/>
</dbReference>
<gene>
    <name evidence="7" type="ORF">Slati_4028300</name>
</gene>
<dbReference type="InterPro" id="IPR003614">
    <property type="entry name" value="Knottins"/>
</dbReference>
<dbReference type="Gene3D" id="3.30.30.10">
    <property type="entry name" value="Knottin, scorpion toxin-like"/>
    <property type="match status" value="1"/>
</dbReference>
<feature type="region of interest" description="Disordered" evidence="5">
    <location>
        <begin position="96"/>
        <end position="144"/>
    </location>
</feature>
<evidence type="ECO:0000256" key="5">
    <source>
        <dbReference type="SAM" id="MobiDB-lite"/>
    </source>
</evidence>
<organism evidence="7">
    <name type="scientific">Sesamum latifolium</name>
    <dbReference type="NCBI Taxonomy" id="2727402"/>
    <lineage>
        <taxon>Eukaryota</taxon>
        <taxon>Viridiplantae</taxon>
        <taxon>Streptophyta</taxon>
        <taxon>Embryophyta</taxon>
        <taxon>Tracheophyta</taxon>
        <taxon>Spermatophyta</taxon>
        <taxon>Magnoliopsida</taxon>
        <taxon>eudicotyledons</taxon>
        <taxon>Gunneridae</taxon>
        <taxon>Pentapetalae</taxon>
        <taxon>asterids</taxon>
        <taxon>lamiids</taxon>
        <taxon>Lamiales</taxon>
        <taxon>Pedaliaceae</taxon>
        <taxon>Sesamum</taxon>
    </lineage>
</organism>
<evidence type="ECO:0000256" key="4">
    <source>
        <dbReference type="ARBA" id="ARBA00023157"/>
    </source>
</evidence>
<dbReference type="Pfam" id="PF00304">
    <property type="entry name" value="Gamma-thionin"/>
    <property type="match status" value="1"/>
</dbReference>
<protein>
    <recommendedName>
        <fullName evidence="6">Knottins-like domain-containing protein</fullName>
    </recommendedName>
</protein>
<dbReference type="PROSITE" id="PS00940">
    <property type="entry name" value="GAMMA_THIONIN"/>
    <property type="match status" value="1"/>
</dbReference>
<evidence type="ECO:0000313" key="7">
    <source>
        <dbReference type="EMBL" id="KAL0407144.1"/>
    </source>
</evidence>
<evidence type="ECO:0000256" key="1">
    <source>
        <dbReference type="ARBA" id="ARBA00004613"/>
    </source>
</evidence>
<keyword evidence="2" id="KW-0964">Secreted</keyword>
<comment type="subcellular location">
    <subcellularLocation>
        <location evidence="1">Secreted</location>
    </subcellularLocation>
</comment>
<evidence type="ECO:0000259" key="6">
    <source>
        <dbReference type="SMART" id="SM00505"/>
    </source>
</evidence>
<dbReference type="GO" id="GO:0005576">
    <property type="term" value="C:extracellular region"/>
    <property type="evidence" value="ECO:0007669"/>
    <property type="project" value="UniProtKB-SubCell"/>
</dbReference>
<comment type="caution">
    <text evidence="7">The sequence shown here is derived from an EMBL/GenBank/DDBJ whole genome shotgun (WGS) entry which is preliminary data.</text>
</comment>
<proteinExistence type="predicted"/>
<dbReference type="GO" id="GO:0006952">
    <property type="term" value="P:defense response"/>
    <property type="evidence" value="ECO:0007669"/>
    <property type="project" value="InterPro"/>
</dbReference>
<keyword evidence="4" id="KW-1015">Disulfide bond</keyword>
<feature type="compositionally biased region" description="Gly residues" evidence="5">
    <location>
        <begin position="96"/>
        <end position="105"/>
    </location>
</feature>
<dbReference type="EMBL" id="JACGWN010000014">
    <property type="protein sequence ID" value="KAL0407144.1"/>
    <property type="molecule type" value="Genomic_DNA"/>
</dbReference>
<keyword evidence="3" id="KW-0732">Signal</keyword>
<accession>A0AAW2TRN7</accession>
<reference evidence="7" key="2">
    <citation type="journal article" date="2024" name="Plant">
        <title>Genomic evolution and insights into agronomic trait innovations of Sesamum species.</title>
        <authorList>
            <person name="Miao H."/>
            <person name="Wang L."/>
            <person name="Qu L."/>
            <person name="Liu H."/>
            <person name="Sun Y."/>
            <person name="Le M."/>
            <person name="Wang Q."/>
            <person name="Wei S."/>
            <person name="Zheng Y."/>
            <person name="Lin W."/>
            <person name="Duan Y."/>
            <person name="Cao H."/>
            <person name="Xiong S."/>
            <person name="Wang X."/>
            <person name="Wei L."/>
            <person name="Li C."/>
            <person name="Ma Q."/>
            <person name="Ju M."/>
            <person name="Zhao R."/>
            <person name="Li G."/>
            <person name="Mu C."/>
            <person name="Tian Q."/>
            <person name="Mei H."/>
            <person name="Zhang T."/>
            <person name="Gao T."/>
            <person name="Zhang H."/>
        </authorList>
    </citation>
    <scope>NUCLEOTIDE SEQUENCE</scope>
    <source>
        <strain evidence="7">KEN1</strain>
    </source>
</reference>
<evidence type="ECO:0000256" key="2">
    <source>
        <dbReference type="ARBA" id="ARBA00022525"/>
    </source>
</evidence>
<dbReference type="InterPro" id="IPR008176">
    <property type="entry name" value="Defensin_plant"/>
</dbReference>
<name>A0AAW2TRN7_9LAMI</name>
<feature type="domain" description="Knottins-like" evidence="6">
    <location>
        <begin position="47"/>
        <end position="90"/>
    </location>
</feature>
<dbReference type="AlphaFoldDB" id="A0AAW2TRN7"/>